<dbReference type="STRING" id="1196324.A374_16303"/>
<evidence type="ECO:0000259" key="5">
    <source>
        <dbReference type="PROSITE" id="PS50931"/>
    </source>
</evidence>
<dbReference type="Pfam" id="PF03466">
    <property type="entry name" value="LysR_substrate"/>
    <property type="match status" value="1"/>
</dbReference>
<dbReference type="EMBL" id="AKKV01000036">
    <property type="protein sequence ID" value="EIT84365.1"/>
    <property type="molecule type" value="Genomic_DNA"/>
</dbReference>
<protein>
    <submittedName>
        <fullName evidence="6">LysR family transcriptional regulator</fullName>
    </submittedName>
</protein>
<evidence type="ECO:0000313" key="7">
    <source>
        <dbReference type="Proteomes" id="UP000004080"/>
    </source>
</evidence>
<dbReference type="InterPro" id="IPR036390">
    <property type="entry name" value="WH_DNA-bd_sf"/>
</dbReference>
<dbReference type="Gene3D" id="1.10.10.10">
    <property type="entry name" value="Winged helix-like DNA-binding domain superfamily/Winged helix DNA-binding domain"/>
    <property type="match status" value="1"/>
</dbReference>
<dbReference type="GO" id="GO:0000976">
    <property type="term" value="F:transcription cis-regulatory region binding"/>
    <property type="evidence" value="ECO:0007669"/>
    <property type="project" value="TreeGrafter"/>
</dbReference>
<keyword evidence="4" id="KW-0804">Transcription</keyword>
<dbReference type="PRINTS" id="PR00039">
    <property type="entry name" value="HTHLYSR"/>
</dbReference>
<dbReference type="Gene3D" id="3.40.190.290">
    <property type="match status" value="1"/>
</dbReference>
<dbReference type="Proteomes" id="UP000004080">
    <property type="component" value="Unassembled WGS sequence"/>
</dbReference>
<dbReference type="PATRIC" id="fig|1196324.3.peg.3336"/>
<organism evidence="6 7">
    <name type="scientific">Fictibacillus macauensis ZFHKF-1</name>
    <dbReference type="NCBI Taxonomy" id="1196324"/>
    <lineage>
        <taxon>Bacteria</taxon>
        <taxon>Bacillati</taxon>
        <taxon>Bacillota</taxon>
        <taxon>Bacilli</taxon>
        <taxon>Bacillales</taxon>
        <taxon>Fictibacillaceae</taxon>
        <taxon>Fictibacillus</taxon>
    </lineage>
</organism>
<dbReference type="InterPro" id="IPR005119">
    <property type="entry name" value="LysR_subst-bd"/>
</dbReference>
<dbReference type="InterPro" id="IPR000847">
    <property type="entry name" value="LysR_HTH_N"/>
</dbReference>
<dbReference type="OrthoDB" id="9803735at2"/>
<proteinExistence type="inferred from homology"/>
<evidence type="ECO:0000256" key="2">
    <source>
        <dbReference type="ARBA" id="ARBA00023015"/>
    </source>
</evidence>
<name>I8UBP2_9BACL</name>
<dbReference type="SUPFAM" id="SSF53850">
    <property type="entry name" value="Periplasmic binding protein-like II"/>
    <property type="match status" value="1"/>
</dbReference>
<evidence type="ECO:0000256" key="3">
    <source>
        <dbReference type="ARBA" id="ARBA00023125"/>
    </source>
</evidence>
<gene>
    <name evidence="6" type="ORF">A374_16303</name>
</gene>
<keyword evidence="3" id="KW-0238">DNA-binding</keyword>
<dbReference type="eggNOG" id="COG0583">
    <property type="taxonomic scope" value="Bacteria"/>
</dbReference>
<comment type="caution">
    <text evidence="6">The sequence shown here is derived from an EMBL/GenBank/DDBJ whole genome shotgun (WGS) entry which is preliminary data.</text>
</comment>
<evidence type="ECO:0000256" key="1">
    <source>
        <dbReference type="ARBA" id="ARBA00009437"/>
    </source>
</evidence>
<dbReference type="PANTHER" id="PTHR30126">
    <property type="entry name" value="HTH-TYPE TRANSCRIPTIONAL REGULATOR"/>
    <property type="match status" value="1"/>
</dbReference>
<evidence type="ECO:0000313" key="6">
    <source>
        <dbReference type="EMBL" id="EIT84365.1"/>
    </source>
</evidence>
<dbReference type="InterPro" id="IPR036388">
    <property type="entry name" value="WH-like_DNA-bd_sf"/>
</dbReference>
<keyword evidence="2" id="KW-0805">Transcription regulation</keyword>
<dbReference type="PANTHER" id="PTHR30126:SF40">
    <property type="entry name" value="HTH-TYPE TRANSCRIPTIONAL REGULATOR GLTR"/>
    <property type="match status" value="1"/>
</dbReference>
<dbReference type="PROSITE" id="PS50931">
    <property type="entry name" value="HTH_LYSR"/>
    <property type="match status" value="1"/>
</dbReference>
<feature type="domain" description="HTH lysR-type" evidence="5">
    <location>
        <begin position="1"/>
        <end position="58"/>
    </location>
</feature>
<dbReference type="SUPFAM" id="SSF46785">
    <property type="entry name" value="Winged helix' DNA-binding domain"/>
    <property type="match status" value="1"/>
</dbReference>
<dbReference type="FunFam" id="1.10.10.10:FF:000001">
    <property type="entry name" value="LysR family transcriptional regulator"/>
    <property type="match status" value="1"/>
</dbReference>
<keyword evidence="7" id="KW-1185">Reference proteome</keyword>
<accession>I8UBP2</accession>
<dbReference type="GO" id="GO:0003700">
    <property type="term" value="F:DNA-binding transcription factor activity"/>
    <property type="evidence" value="ECO:0007669"/>
    <property type="project" value="InterPro"/>
</dbReference>
<reference evidence="6 7" key="1">
    <citation type="journal article" date="2012" name="J. Bacteriol.">
        <title>Genome of Bacillus macauensis ZFHKF-1, a Long-Chain-Forming Bacterium.</title>
        <authorList>
            <person name="Cai L."/>
            <person name="Zhang T."/>
        </authorList>
    </citation>
    <scope>NUCLEOTIDE SEQUENCE [LARGE SCALE GENOMIC DNA]</scope>
    <source>
        <strain evidence="6 7">ZFHKF-1</strain>
    </source>
</reference>
<comment type="similarity">
    <text evidence="1">Belongs to the LysR transcriptional regulatory family.</text>
</comment>
<dbReference type="AlphaFoldDB" id="I8UBP2"/>
<dbReference type="Pfam" id="PF00126">
    <property type="entry name" value="HTH_1"/>
    <property type="match status" value="1"/>
</dbReference>
<dbReference type="CDD" id="cd05466">
    <property type="entry name" value="PBP2_LTTR_substrate"/>
    <property type="match status" value="1"/>
</dbReference>
<evidence type="ECO:0000256" key="4">
    <source>
        <dbReference type="ARBA" id="ARBA00023163"/>
    </source>
</evidence>
<sequence length="285" mass="32175">MNLDWIQSFIQVANAKGIAKAAKATNMTQPAVSKHIKNLENVLGTTLLYRNTSGVTLTPAGEHFYKQIAPIMDNFSRVFQEIQQFSTKQLITIGSLSSLASYYLPEQLNGLHLLNQPFSLHIENTSHNLLKMLKAGKLDAVFVDTTYKGECWSLELFQEPYFVVFPPQHRFHLKREISLLDLHNEPLITHQPPCDTRSHILKQMNEKNLTPNIVSEVAFNDFILGWVKAGMGITIVPELVAKNISHHELFALPIVDFGRERVVSLVTKTTQLGKQLYPHFATTAT</sequence>
<dbReference type="RefSeq" id="WP_007203333.1">
    <property type="nucleotide sequence ID" value="NZ_AKKV01000036.1"/>
</dbReference>